<dbReference type="EMBL" id="SFBL01000188">
    <property type="protein sequence ID" value="TRU21668.1"/>
    <property type="molecule type" value="Genomic_DNA"/>
</dbReference>
<organism evidence="1 2">
    <name type="scientific">Microcystis aeruginosa Ma_SC_T_19800800_S464</name>
    <dbReference type="NCBI Taxonomy" id="2486257"/>
    <lineage>
        <taxon>Bacteria</taxon>
        <taxon>Bacillati</taxon>
        <taxon>Cyanobacteriota</taxon>
        <taxon>Cyanophyceae</taxon>
        <taxon>Oscillatoriophycideae</taxon>
        <taxon>Chroococcales</taxon>
        <taxon>Microcystaceae</taxon>
        <taxon>Microcystis</taxon>
    </lineage>
</organism>
<evidence type="ECO:0000313" key="2">
    <source>
        <dbReference type="Proteomes" id="UP000319313"/>
    </source>
</evidence>
<accession>A0A552DHG9</accession>
<reference evidence="1 2" key="1">
    <citation type="submission" date="2019-01" db="EMBL/GenBank/DDBJ databases">
        <title>Coherence of Microcystis species and biogeography revealed through population genomics.</title>
        <authorList>
            <person name="Perez-Carrascal O.M."/>
            <person name="Terrat Y."/>
            <person name="Giani A."/>
            <person name="Fortin N."/>
            <person name="Tromas N."/>
            <person name="Shapiro B.J."/>
        </authorList>
    </citation>
    <scope>NUCLEOTIDE SEQUENCE [LARGE SCALE GENOMIC DNA]</scope>
    <source>
        <strain evidence="1">Ma_SC_T_19800800_S464</strain>
    </source>
</reference>
<gene>
    <name evidence="1" type="ORF">EWV81_19755</name>
</gene>
<comment type="caution">
    <text evidence="1">The sequence shown here is derived from an EMBL/GenBank/DDBJ whole genome shotgun (WGS) entry which is preliminary data.</text>
</comment>
<protein>
    <submittedName>
        <fullName evidence="1">Uncharacterized protein</fullName>
    </submittedName>
</protein>
<evidence type="ECO:0000313" key="1">
    <source>
        <dbReference type="EMBL" id="TRU21668.1"/>
    </source>
</evidence>
<sequence>MKTFPRILQTLFNSRSTSGTINFRDLKAAQGQQETDYWRLSLKEGMEWLDQNADDFAWGKAPHPDYYAFPHCPTIHAVQRQDTPLTIIKHCRQP</sequence>
<name>A0A552DHG9_MICAE</name>
<dbReference type="Proteomes" id="UP000319313">
    <property type="component" value="Unassembled WGS sequence"/>
</dbReference>
<dbReference type="AlphaFoldDB" id="A0A552DHG9"/>
<proteinExistence type="predicted"/>